<sequence length="125" mass="13825">MEIRQVLECFAGEFGGIASKFHIRQLKVNEAATCSESYVANPGVYVFWKPNAVVKVGRHLTNARKRALEHIGANTGGTMADLVGLEEARLLLFSVIDPADRHWVAAVEIYLEFKLSPEVRSARLG</sequence>
<dbReference type="Proteomes" id="UP000183983">
    <property type="component" value="Unassembled WGS sequence"/>
</dbReference>
<evidence type="ECO:0000313" key="1">
    <source>
        <dbReference type="EMBL" id="SHM46619.1"/>
    </source>
</evidence>
<accession>A0A1M7J0R7</accession>
<dbReference type="EMBL" id="FRDA01000001">
    <property type="protein sequence ID" value="SHM46619.1"/>
    <property type="molecule type" value="Genomic_DNA"/>
</dbReference>
<evidence type="ECO:0008006" key="3">
    <source>
        <dbReference type="Google" id="ProtNLM"/>
    </source>
</evidence>
<reference evidence="1 2" key="1">
    <citation type="submission" date="2016-11" db="EMBL/GenBank/DDBJ databases">
        <authorList>
            <person name="Jaros S."/>
            <person name="Januszkiewicz K."/>
            <person name="Wedrychowicz H."/>
        </authorList>
    </citation>
    <scope>NUCLEOTIDE SEQUENCE [LARGE SCALE GENOMIC DNA]</scope>
    <source>
        <strain evidence="1 2">LMG 26898</strain>
    </source>
</reference>
<dbReference type="RefSeq" id="WP_073161733.1">
    <property type="nucleotide sequence ID" value="NZ_FRDA01000001.1"/>
</dbReference>
<gene>
    <name evidence="1" type="ORF">SAMN05216593_10146</name>
</gene>
<proteinExistence type="predicted"/>
<dbReference type="STRING" id="1190415.SAMN05216593_10146"/>
<dbReference type="AlphaFoldDB" id="A0A1M7J0R7"/>
<dbReference type="OrthoDB" id="5910071at2"/>
<name>A0A1M7J0R7_9PSED</name>
<protein>
    <recommendedName>
        <fullName evidence="3">GIY-YIG nuclease family protein</fullName>
    </recommendedName>
</protein>
<organism evidence="1 2">
    <name type="scientific">Pseudomonas asturiensis</name>
    <dbReference type="NCBI Taxonomy" id="1190415"/>
    <lineage>
        <taxon>Bacteria</taxon>
        <taxon>Pseudomonadati</taxon>
        <taxon>Pseudomonadota</taxon>
        <taxon>Gammaproteobacteria</taxon>
        <taxon>Pseudomonadales</taxon>
        <taxon>Pseudomonadaceae</taxon>
        <taxon>Pseudomonas</taxon>
    </lineage>
</organism>
<evidence type="ECO:0000313" key="2">
    <source>
        <dbReference type="Proteomes" id="UP000183983"/>
    </source>
</evidence>